<dbReference type="Gene3D" id="3.40.1440.10">
    <property type="entry name" value="GIY-YIG endonuclease"/>
    <property type="match status" value="1"/>
</dbReference>
<evidence type="ECO:0000313" key="1">
    <source>
        <dbReference type="EMBL" id="BBG67066.1"/>
    </source>
</evidence>
<geneLocation type="mitochondrion" evidence="1"/>
<dbReference type="InterPro" id="IPR035901">
    <property type="entry name" value="GIY-YIG_endonuc_sf"/>
</dbReference>
<keyword evidence="1" id="KW-0496">Mitochondrion</keyword>
<dbReference type="EMBL" id="AP019006">
    <property type="protein sequence ID" value="BBG67066.1"/>
    <property type="molecule type" value="Genomic_DNA"/>
</dbReference>
<reference evidence="1" key="1">
    <citation type="journal article" date="2018" name="Mitochondrial DNA Part B Resour">
        <title>The complete mitochondrial genome sequence of the edible mushroom Stropharia rugosoannulata (Strophariaceae, Basidiomycota).</title>
        <authorList>
            <person name="Suzuki T."/>
            <person name="Ono A."/>
            <person name="Choi J.-H."/>
            <person name="Wu J."/>
            <person name="Kawagishi H."/>
            <person name="Dohra H."/>
        </authorList>
    </citation>
    <scope>NUCLEOTIDE SEQUENCE</scope>
    <source>
        <strain evidence="1">NBRC31871</strain>
    </source>
</reference>
<sequence>MINLLSIYDLSCPLLTPSLSWVLNESNFLLEEIFNQFYFLDWHTIYTPRISTNLNDNIFNRVCVPFGPHILPIIMLNSYNDNTMIASPNGFPPLQKIPSQIEIGREFLVSPHLRSRGGKPGRGNLNIYPPHLRGAGKLRDFSRSPTKLFQSELHKQEDCSGQVCESFKKPNIKEGRPKQPVRIYTPKIDRNLIGFENKNRTIIYQWINLINGKRYVGSAWYGSRILLSYWTPSVLKRNLPIYKSICYYTQNNFMLVILEDLGKTGSVSKEYMLSREQYYLDILFKVYPLFVLNQSPTAGTTLGFKHSPRRDFVWVDLER</sequence>
<dbReference type="AlphaFoldDB" id="A0A3G9HFB1"/>
<gene>
    <name evidence="1" type="primary">orf319</name>
</gene>
<accession>A0A3G9HFB1</accession>
<name>A0A3G9HFB1_9AGAR</name>
<dbReference type="SUPFAM" id="SSF82771">
    <property type="entry name" value="GIY-YIG endonuclease"/>
    <property type="match status" value="1"/>
</dbReference>
<organism evidence="1">
    <name type="scientific">Stropharia rugosoannulata</name>
    <dbReference type="NCBI Taxonomy" id="68746"/>
    <lineage>
        <taxon>Eukaryota</taxon>
        <taxon>Fungi</taxon>
        <taxon>Dikarya</taxon>
        <taxon>Basidiomycota</taxon>
        <taxon>Agaricomycotina</taxon>
        <taxon>Agaricomycetes</taxon>
        <taxon>Agaricomycetidae</taxon>
        <taxon>Agaricales</taxon>
        <taxon>Agaricineae</taxon>
        <taxon>Strophariaceae</taxon>
        <taxon>Stropharia</taxon>
    </lineage>
</organism>
<dbReference type="CDD" id="cd10445">
    <property type="entry name" value="GIY-YIG_bI1_like"/>
    <property type="match status" value="1"/>
</dbReference>
<proteinExistence type="predicted"/>
<protein>
    <recommendedName>
        <fullName evidence="2">GIY-YIG domain-containing protein</fullName>
    </recommendedName>
</protein>
<evidence type="ECO:0008006" key="2">
    <source>
        <dbReference type="Google" id="ProtNLM"/>
    </source>
</evidence>